<evidence type="ECO:0000256" key="6">
    <source>
        <dbReference type="ARBA" id="ARBA00022737"/>
    </source>
</evidence>
<gene>
    <name evidence="15" type="primary">PDIA2</name>
</gene>
<dbReference type="GO" id="GO:0070527">
    <property type="term" value="P:platelet aggregation"/>
    <property type="evidence" value="ECO:0007669"/>
    <property type="project" value="Ensembl"/>
</dbReference>
<evidence type="ECO:0000256" key="7">
    <source>
        <dbReference type="ARBA" id="ARBA00022824"/>
    </source>
</evidence>
<keyword evidence="6" id="KW-0677">Repeat</keyword>
<comment type="subcellular location">
    <subcellularLocation>
        <location evidence="2">Endoplasmic reticulum lumen</location>
    </subcellularLocation>
</comment>
<organism evidence="15 16">
    <name type="scientific">Anas platyrhynchos platyrhynchos</name>
    <name type="common">Northern mallard</name>
    <dbReference type="NCBI Taxonomy" id="8840"/>
    <lineage>
        <taxon>Eukaryota</taxon>
        <taxon>Metazoa</taxon>
        <taxon>Chordata</taxon>
        <taxon>Craniata</taxon>
        <taxon>Vertebrata</taxon>
        <taxon>Euteleostomi</taxon>
        <taxon>Archelosauria</taxon>
        <taxon>Archosauria</taxon>
        <taxon>Dinosauria</taxon>
        <taxon>Saurischia</taxon>
        <taxon>Theropoda</taxon>
        <taxon>Coelurosauria</taxon>
        <taxon>Aves</taxon>
        <taxon>Neognathae</taxon>
        <taxon>Galloanserae</taxon>
        <taxon>Anseriformes</taxon>
        <taxon>Anatidae</taxon>
        <taxon>Anatinae</taxon>
        <taxon>Anas</taxon>
    </lineage>
</organism>
<dbReference type="STRING" id="8840.ENSAPLP00000005999"/>
<protein>
    <recommendedName>
        <fullName evidence="4">protein disulfide-isomerase</fullName>
        <ecNumber evidence="4">5.3.4.1</ecNumber>
    </recommendedName>
</protein>
<dbReference type="PRINTS" id="PR00421">
    <property type="entry name" value="THIOREDOXIN"/>
</dbReference>
<keyword evidence="11 12" id="KW-0676">Redox-active center</keyword>
<evidence type="ECO:0000256" key="4">
    <source>
        <dbReference type="ARBA" id="ARBA00012723"/>
    </source>
</evidence>
<keyword evidence="9" id="KW-0143">Chaperone</keyword>
<dbReference type="PROSITE" id="PS51352">
    <property type="entry name" value="THIOREDOXIN_2"/>
    <property type="match status" value="2"/>
</dbReference>
<dbReference type="OMA" id="REDYVWS"/>
<dbReference type="InterPro" id="IPR013766">
    <property type="entry name" value="Thioredoxin_domain"/>
</dbReference>
<evidence type="ECO:0000313" key="15">
    <source>
        <dbReference type="Ensembl" id="ENSAPLP00000005999.2"/>
    </source>
</evidence>
<dbReference type="GO" id="GO:0006457">
    <property type="term" value="P:protein folding"/>
    <property type="evidence" value="ECO:0007669"/>
    <property type="project" value="TreeGrafter"/>
</dbReference>
<dbReference type="PANTHER" id="PTHR18929">
    <property type="entry name" value="PROTEIN DISULFIDE ISOMERASE"/>
    <property type="match status" value="1"/>
</dbReference>
<dbReference type="PANTHER" id="PTHR18929:SF93">
    <property type="entry name" value="PROTEIN DISULFIDE-ISOMERASE A2"/>
    <property type="match status" value="1"/>
</dbReference>
<evidence type="ECO:0000256" key="1">
    <source>
        <dbReference type="ARBA" id="ARBA00001182"/>
    </source>
</evidence>
<dbReference type="InterPro" id="IPR036249">
    <property type="entry name" value="Thioredoxin-like_sf"/>
</dbReference>
<dbReference type="CDD" id="cd02961">
    <property type="entry name" value="PDI_a_family"/>
    <property type="match status" value="1"/>
</dbReference>
<feature type="domain" description="Thioredoxin" evidence="14">
    <location>
        <begin position="33"/>
        <end position="170"/>
    </location>
</feature>
<evidence type="ECO:0000256" key="12">
    <source>
        <dbReference type="PIRSR" id="PIRSR605792-51"/>
    </source>
</evidence>
<accession>U3IFH7</accession>
<dbReference type="Ensembl" id="ENSAPLT00000006635.2">
    <property type="protein sequence ID" value="ENSAPLP00000005999.2"/>
    <property type="gene ID" value="ENSAPLG00000006378.2"/>
</dbReference>
<dbReference type="FunFam" id="3.40.30.10:FF:000023">
    <property type="entry name" value="Protein disulfide-isomerase"/>
    <property type="match status" value="1"/>
</dbReference>
<dbReference type="EC" id="5.3.4.1" evidence="4"/>
<dbReference type="Pfam" id="PF13848">
    <property type="entry name" value="Thioredoxin_6"/>
    <property type="match status" value="1"/>
</dbReference>
<dbReference type="Proteomes" id="UP000016666">
    <property type="component" value="Chromosome 15"/>
</dbReference>
<dbReference type="FunFam" id="3.40.30.10:FF:000027">
    <property type="entry name" value="protein disulfide-isomerase A2"/>
    <property type="match status" value="1"/>
</dbReference>
<proteinExistence type="inferred from homology"/>
<comment type="similarity">
    <text evidence="3">Belongs to the protein disulfide isomerase family.</text>
</comment>
<evidence type="ECO:0000256" key="2">
    <source>
        <dbReference type="ARBA" id="ARBA00004319"/>
    </source>
</evidence>
<reference evidence="15" key="2">
    <citation type="submission" date="2025-08" db="UniProtKB">
        <authorList>
            <consortium name="Ensembl"/>
        </authorList>
    </citation>
    <scope>IDENTIFICATION</scope>
</reference>
<dbReference type="GO" id="GO:0034976">
    <property type="term" value="P:response to endoplasmic reticulum stress"/>
    <property type="evidence" value="ECO:0007669"/>
    <property type="project" value="TreeGrafter"/>
</dbReference>
<evidence type="ECO:0000256" key="13">
    <source>
        <dbReference type="SAM" id="SignalP"/>
    </source>
</evidence>
<keyword evidence="8 12" id="KW-1015">Disulfide bond</keyword>
<name>U3IFH7_ANAPP</name>
<evidence type="ECO:0000313" key="16">
    <source>
        <dbReference type="Proteomes" id="UP000016666"/>
    </source>
</evidence>
<keyword evidence="16" id="KW-1185">Reference proteome</keyword>
<evidence type="ECO:0000256" key="3">
    <source>
        <dbReference type="ARBA" id="ARBA00006347"/>
    </source>
</evidence>
<reference evidence="15" key="3">
    <citation type="submission" date="2025-09" db="UniProtKB">
        <authorList>
            <consortium name="Ensembl"/>
        </authorList>
    </citation>
    <scope>IDENTIFICATION</scope>
</reference>
<dbReference type="CDD" id="cd02995">
    <property type="entry name" value="PDI_a_PDI_a'_C"/>
    <property type="match status" value="1"/>
</dbReference>
<feature type="disulfide bond" description="Redox-active" evidence="12">
    <location>
        <begin position="89"/>
        <end position="92"/>
    </location>
</feature>
<feature type="chain" id="PRO_5021214801" description="protein disulfide-isomerase" evidence="13">
    <location>
        <begin position="25"/>
        <end position="522"/>
    </location>
</feature>
<keyword evidence="10" id="KW-0413">Isomerase</keyword>
<dbReference type="GeneTree" id="ENSGT00940000161859"/>
<sequence length="522" mass="57834">MRGSGARLLWLLVLSLAWLGPAWGDSEGLEGKDDDGEVVAEEEEEDEDDDVISDELVEEDSVLVLHEHNFARALSEFSLLLVEFYAPWCGHCQRLAPEFAQAAARLRNGSEAVRLGKVDATAQTALSNEFGIHAYPTLKLFRDGNRTHPLAYSGRMDAEGIVRWMQRRAGPSATLLQDTDTAAAFINAQDIVVVGFFKVGQGPGRGWARAFYEAAGEVVDVAFGVTKADELFEAYGLSVDTVCLFKKVSRAGEGVGGSMGLNAAELTRLLRVHSLELVMEFSNETSSRIFGANIPHHMLLFLNKTVEEQLALRDDFRKAASNFRGKVLFVVVDVDGYGATVLSFFGMTPADAPTLRFIKMENNRKYQMAEDAFTATAVRDFVQAVLDGKVKPHLLSQTPPEDWDTRPVKVLVGKTFEQVAFDETKNVFVKFYAPWCSHCKEMAAAWEELGERYKDHEDIVIAEMDATANELENLTIRGYPTLHYFPAGPGRKVGYKACVGHLGKGGWAWASLLIFLLFRDSR</sequence>
<comment type="catalytic activity">
    <reaction evidence="1">
        <text>Catalyzes the rearrangement of -S-S- bonds in proteins.</text>
        <dbReference type="EC" id="5.3.4.1"/>
    </reaction>
</comment>
<evidence type="ECO:0000256" key="8">
    <source>
        <dbReference type="ARBA" id="ARBA00023157"/>
    </source>
</evidence>
<dbReference type="HOGENOM" id="CLU_025879_1_0_1"/>
<dbReference type="CDD" id="cd02982">
    <property type="entry name" value="PDI_b'_family"/>
    <property type="match status" value="1"/>
</dbReference>
<dbReference type="NCBIfam" id="TIGR01130">
    <property type="entry name" value="ER_PDI_fam"/>
    <property type="match status" value="1"/>
</dbReference>
<dbReference type="Pfam" id="PF00085">
    <property type="entry name" value="Thioredoxin"/>
    <property type="match status" value="2"/>
</dbReference>
<dbReference type="GO" id="GO:0003756">
    <property type="term" value="F:protein disulfide isomerase activity"/>
    <property type="evidence" value="ECO:0007669"/>
    <property type="project" value="UniProtKB-EC"/>
</dbReference>
<dbReference type="SUPFAM" id="SSF52833">
    <property type="entry name" value="Thioredoxin-like"/>
    <property type="match status" value="4"/>
</dbReference>
<feature type="signal peptide" evidence="13">
    <location>
        <begin position="1"/>
        <end position="24"/>
    </location>
</feature>
<evidence type="ECO:0000256" key="9">
    <source>
        <dbReference type="ARBA" id="ARBA00023186"/>
    </source>
</evidence>
<evidence type="ECO:0000256" key="10">
    <source>
        <dbReference type="ARBA" id="ARBA00023235"/>
    </source>
</evidence>
<dbReference type="AlphaFoldDB" id="U3IFH7"/>
<dbReference type="GO" id="GO:0005788">
    <property type="term" value="C:endoplasmic reticulum lumen"/>
    <property type="evidence" value="ECO:0007669"/>
    <property type="project" value="UniProtKB-SubCell"/>
</dbReference>
<dbReference type="PROSITE" id="PS00194">
    <property type="entry name" value="THIOREDOXIN_1"/>
    <property type="match status" value="1"/>
</dbReference>
<dbReference type="CDD" id="cd02981">
    <property type="entry name" value="PDI_b_family"/>
    <property type="match status" value="1"/>
</dbReference>
<dbReference type="InterPro" id="IPR017937">
    <property type="entry name" value="Thioredoxin_CS"/>
</dbReference>
<dbReference type="Gene3D" id="3.40.30.10">
    <property type="entry name" value="Glutaredoxin"/>
    <property type="match status" value="4"/>
</dbReference>
<feature type="disulfide bond" description="Redox-active" evidence="12">
    <location>
        <begin position="436"/>
        <end position="439"/>
    </location>
</feature>
<dbReference type="GO" id="GO:0015035">
    <property type="term" value="F:protein-disulfide reductase activity"/>
    <property type="evidence" value="ECO:0007669"/>
    <property type="project" value="Ensembl"/>
</dbReference>
<evidence type="ECO:0000259" key="14">
    <source>
        <dbReference type="PROSITE" id="PS51352"/>
    </source>
</evidence>
<dbReference type="InterPro" id="IPR005792">
    <property type="entry name" value="Prot_disulphide_isomerase"/>
</dbReference>
<evidence type="ECO:0000256" key="11">
    <source>
        <dbReference type="ARBA" id="ARBA00023284"/>
    </source>
</evidence>
<reference evidence="15 16" key="1">
    <citation type="submission" date="2017-10" db="EMBL/GenBank/DDBJ databases">
        <title>A new Pekin duck reference genome.</title>
        <authorList>
            <person name="Hou Z.-C."/>
            <person name="Zhou Z.-K."/>
            <person name="Zhu F."/>
            <person name="Hou S.-S."/>
        </authorList>
    </citation>
    <scope>NUCLEOTIDE SEQUENCE [LARGE SCALE GENOMIC DNA]</scope>
</reference>
<evidence type="ECO:0000256" key="5">
    <source>
        <dbReference type="ARBA" id="ARBA00022729"/>
    </source>
</evidence>
<keyword evidence="7" id="KW-0256">Endoplasmic reticulum</keyword>
<feature type="domain" description="Thioredoxin" evidence="14">
    <location>
        <begin position="372"/>
        <end position="522"/>
    </location>
</feature>
<keyword evidence="5 13" id="KW-0732">Signal</keyword>